<dbReference type="SUPFAM" id="SSF47823">
    <property type="entry name" value="lambda integrase-like, N-terminal domain"/>
    <property type="match status" value="1"/>
</dbReference>
<dbReference type="SUPFAM" id="SSF56672">
    <property type="entry name" value="DNA/RNA polymerases"/>
    <property type="match status" value="1"/>
</dbReference>
<gene>
    <name evidence="3" type="ORF">H4Q32_002277</name>
</gene>
<dbReference type="Gene3D" id="1.10.150.130">
    <property type="match status" value="1"/>
</dbReference>
<dbReference type="PANTHER" id="PTHR33066">
    <property type="entry name" value="INTEGRASE_SAM-LIKE_N DOMAIN-CONTAINING PROTEIN"/>
    <property type="match status" value="1"/>
</dbReference>
<feature type="region of interest" description="Disordered" evidence="2">
    <location>
        <begin position="561"/>
        <end position="582"/>
    </location>
</feature>
<feature type="compositionally biased region" description="Basic and acidic residues" evidence="2">
    <location>
        <begin position="210"/>
        <end position="219"/>
    </location>
</feature>
<organism evidence="3 4">
    <name type="scientific">Labeo rohita</name>
    <name type="common">Indian major carp</name>
    <name type="synonym">Cyprinus rohita</name>
    <dbReference type="NCBI Taxonomy" id="84645"/>
    <lineage>
        <taxon>Eukaryota</taxon>
        <taxon>Metazoa</taxon>
        <taxon>Chordata</taxon>
        <taxon>Craniata</taxon>
        <taxon>Vertebrata</taxon>
        <taxon>Euteleostomi</taxon>
        <taxon>Actinopterygii</taxon>
        <taxon>Neopterygii</taxon>
        <taxon>Teleostei</taxon>
        <taxon>Ostariophysi</taxon>
        <taxon>Cypriniformes</taxon>
        <taxon>Cyprinidae</taxon>
        <taxon>Labeoninae</taxon>
        <taxon>Labeonini</taxon>
        <taxon>Labeo</taxon>
    </lineage>
</organism>
<protein>
    <submittedName>
        <fullName evidence="3">Iporin</fullName>
    </submittedName>
</protein>
<name>A0ABQ8MMR3_LABRO</name>
<feature type="compositionally biased region" description="Polar residues" evidence="2">
    <location>
        <begin position="571"/>
        <end position="581"/>
    </location>
</feature>
<feature type="region of interest" description="Disordered" evidence="2">
    <location>
        <begin position="203"/>
        <end position="227"/>
    </location>
</feature>
<dbReference type="PANTHER" id="PTHR33066:SF2">
    <property type="entry name" value="FILAGGRIN-2-LIKE"/>
    <property type="match status" value="1"/>
</dbReference>
<evidence type="ECO:0000313" key="3">
    <source>
        <dbReference type="EMBL" id="KAI2664143.1"/>
    </source>
</evidence>
<evidence type="ECO:0000256" key="1">
    <source>
        <dbReference type="ARBA" id="ARBA00023125"/>
    </source>
</evidence>
<sequence>MELESATSERSFRDDKVNELLEVVTQADDRLKLDWPQEQETLKRSKLDDRFLSGGRGEGPQRQSLPFFGNLWGASPTLLTYSLVGKAYKAAGQAGAALHTMVVLQAYQADLLKDISAGGTIDEEVLSELCRTTDLSLRATKQTGCAIGCFMAAMVSTERHLWLNLMGIKERERAFLLDAQVSPLRGVCEVSFPPCSSVRTVSHPVPTRSGLHEAGRPEGETSAPFRETGSVEATARYLFLGRITDSAGQRGHRTCFPARQRVRLLEPILSGSQERLGAASNFGSSWVKPRHSTGHRKFLRFTFSGEAYQYQSQELALQHRDVVLAHLISLGLRLNAKKGVLSPAQRTTYMGVLWDSITIQAQLSSAHVESILNILKNIKLSQKSQGISSEGLTLGPTLDPCCRCTMLTTDASLTGWGAALSGHPAQGIWRGHLLDWHISCLEMMAVFPALKFFLQQLRGYHVPVRVDNTVVDKFLSLRAIYILGHMNMEADFLSRQAVIHGEWKFHPAVVSQIWERFYEAGPCFTEDCTMSPLLLSDSSSFPGSGRDGPYVAQSTSLRFSPDCSAPGSHGQGPSTGVSPLTDSAPLADQSVVLRSNIPPLRLAVGDSGQERSPISDAGDSISSPARALEPLCLAPEEDQLRDAGLPADVVETILSARAPSTRRSYALKWRVFKTWCVSHHAEPVHCQVDSVLEFLQEKLSSETSPGTLTISACHTLIDGGTH</sequence>
<comment type="caution">
    <text evidence="3">The sequence shown here is derived from an EMBL/GenBank/DDBJ whole genome shotgun (WGS) entry which is preliminary data.</text>
</comment>
<accession>A0ABQ8MMR3</accession>
<dbReference type="InterPro" id="IPR010998">
    <property type="entry name" value="Integrase_recombinase_N"/>
</dbReference>
<proteinExistence type="predicted"/>
<dbReference type="Proteomes" id="UP000830375">
    <property type="component" value="Unassembled WGS sequence"/>
</dbReference>
<feature type="region of interest" description="Disordered" evidence="2">
    <location>
        <begin position="602"/>
        <end position="623"/>
    </location>
</feature>
<evidence type="ECO:0000313" key="4">
    <source>
        <dbReference type="Proteomes" id="UP000830375"/>
    </source>
</evidence>
<keyword evidence="4" id="KW-1185">Reference proteome</keyword>
<keyword evidence="1" id="KW-0238">DNA-binding</keyword>
<dbReference type="EMBL" id="JACTAM010000005">
    <property type="protein sequence ID" value="KAI2664143.1"/>
    <property type="molecule type" value="Genomic_DNA"/>
</dbReference>
<evidence type="ECO:0000256" key="2">
    <source>
        <dbReference type="SAM" id="MobiDB-lite"/>
    </source>
</evidence>
<dbReference type="CDD" id="cd09275">
    <property type="entry name" value="RNase_HI_RT_DIRS1"/>
    <property type="match status" value="1"/>
</dbReference>
<reference evidence="3 4" key="1">
    <citation type="submission" date="2022-01" db="EMBL/GenBank/DDBJ databases">
        <title>A high-quality chromosome-level genome assembly of rohu carp, Labeo rohita.</title>
        <authorList>
            <person name="Arick M.A. II"/>
            <person name="Hsu C.-Y."/>
            <person name="Magbanua Z."/>
            <person name="Pechanova O."/>
            <person name="Grover C."/>
            <person name="Miller E."/>
            <person name="Thrash A."/>
            <person name="Ezzel L."/>
            <person name="Alam S."/>
            <person name="Benzie J."/>
            <person name="Hamilton M."/>
            <person name="Karsi A."/>
            <person name="Lawrence M.L."/>
            <person name="Peterson D.G."/>
        </authorList>
    </citation>
    <scope>NUCLEOTIDE SEQUENCE [LARGE SCALE GENOMIC DNA]</scope>
    <source>
        <strain evidence="4">BAU-BD-2019</strain>
        <tissue evidence="3">Blood</tissue>
    </source>
</reference>
<dbReference type="InterPro" id="IPR043502">
    <property type="entry name" value="DNA/RNA_pol_sf"/>
</dbReference>